<dbReference type="KEGG" id="buy:D8S85_03555"/>
<name>A0A3S9VQC6_9BACT</name>
<protein>
    <submittedName>
        <fullName evidence="1">Uncharacterized protein</fullName>
    </submittedName>
</protein>
<dbReference type="RefSeq" id="WP_106624902.1">
    <property type="nucleotide sequence ID" value="NZ_CP032819.1"/>
</dbReference>
<dbReference type="EMBL" id="CP032819">
    <property type="protein sequence ID" value="AZS28720.1"/>
    <property type="molecule type" value="Genomic_DNA"/>
</dbReference>
<dbReference type="AlphaFoldDB" id="A0A3S9VQC6"/>
<keyword evidence="2" id="KW-1185">Reference proteome</keyword>
<dbReference type="OrthoDB" id="1094506at2"/>
<sequence length="116" mass="13978">MELEEILQKEKRNEEYIFLYQEDGNWYAYEHSAFYCYSLLGIFDVDWLTCTSRVVEKRVIRICVNNLDRLLYASSLQLIRKQSTECVLMCKILCGGFHFWRGIIEMKYQGLQKERI</sequence>
<reference evidence="1 2" key="1">
    <citation type="submission" date="2018-10" db="EMBL/GenBank/DDBJ databases">
        <title>Butyricimonas faecalis sp. nov., isolated from human faeces and emended description of the genus Butyricimonas.</title>
        <authorList>
            <person name="Le Roy T."/>
            <person name="Van der Smissen P."/>
            <person name="Paquot A."/>
            <person name="Delzenne N."/>
            <person name="Muccioli G."/>
            <person name="Collet J.-F."/>
            <person name="Cani P.D."/>
        </authorList>
    </citation>
    <scope>NUCLEOTIDE SEQUENCE [LARGE SCALE GENOMIC DNA]</scope>
    <source>
        <strain evidence="1 2">H184</strain>
    </source>
</reference>
<proteinExistence type="predicted"/>
<dbReference type="Proteomes" id="UP000270673">
    <property type="component" value="Chromosome"/>
</dbReference>
<organism evidence="1 2">
    <name type="scientific">Butyricimonas faecalis</name>
    <dbReference type="NCBI Taxonomy" id="2093856"/>
    <lineage>
        <taxon>Bacteria</taxon>
        <taxon>Pseudomonadati</taxon>
        <taxon>Bacteroidota</taxon>
        <taxon>Bacteroidia</taxon>
        <taxon>Bacteroidales</taxon>
        <taxon>Odoribacteraceae</taxon>
        <taxon>Butyricimonas</taxon>
    </lineage>
</organism>
<evidence type="ECO:0000313" key="2">
    <source>
        <dbReference type="Proteomes" id="UP000270673"/>
    </source>
</evidence>
<accession>A0A3S9VQC6</accession>
<gene>
    <name evidence="1" type="ORF">D8S85_03555</name>
</gene>
<evidence type="ECO:0000313" key="1">
    <source>
        <dbReference type="EMBL" id="AZS28720.1"/>
    </source>
</evidence>